<dbReference type="Proteomes" id="UP001223214">
    <property type="component" value="Unassembled WGS sequence"/>
</dbReference>
<organism evidence="2 3">
    <name type="scientific">Lelliottia wanjuensis</name>
    <dbReference type="NCBI Taxonomy" id="3050585"/>
    <lineage>
        <taxon>Bacteria</taxon>
        <taxon>Pseudomonadati</taxon>
        <taxon>Pseudomonadota</taxon>
        <taxon>Gammaproteobacteria</taxon>
        <taxon>Enterobacterales</taxon>
        <taxon>Enterobacteriaceae</taxon>
        <taxon>Lelliottia</taxon>
    </lineage>
</organism>
<name>A0AAP4CYP3_9ENTR</name>
<evidence type="ECO:0000313" key="2">
    <source>
        <dbReference type="EMBL" id="MDK9361961.1"/>
    </source>
</evidence>
<feature type="region of interest" description="Disordered" evidence="1">
    <location>
        <begin position="130"/>
        <end position="160"/>
    </location>
</feature>
<evidence type="ECO:0000313" key="3">
    <source>
        <dbReference type="Proteomes" id="UP001223214"/>
    </source>
</evidence>
<dbReference type="RefSeq" id="WP_285149712.1">
    <property type="nucleotide sequence ID" value="NZ_JASSOM010000003.1"/>
</dbReference>
<dbReference type="InterPro" id="IPR021960">
    <property type="entry name" value="DUF3577"/>
</dbReference>
<keyword evidence="3" id="KW-1185">Reference proteome</keyword>
<feature type="compositionally biased region" description="Pro residues" evidence="1">
    <location>
        <begin position="139"/>
        <end position="149"/>
    </location>
</feature>
<accession>A0AAP4CYP3</accession>
<dbReference type="AlphaFoldDB" id="A0AAP4CYP3"/>
<proteinExistence type="predicted"/>
<sequence>MNTEHKYFDLHTRGIGYVNRLRTVTPKKGDAFTACTIAALRGSTDSVEYTWFDVRVYNDEAVRLLTRCQEALARHDKVLIAFRIGDICPEVFEYRKGERAGQQGISLKGRLLFISSLYINGSLVWAHETTVPEPDEPQPEPQPKVPPTPAVKTDVDAVQF</sequence>
<comment type="caution">
    <text evidence="2">The sequence shown here is derived from an EMBL/GenBank/DDBJ whole genome shotgun (WGS) entry which is preliminary data.</text>
</comment>
<protein>
    <submittedName>
        <fullName evidence="2">DUF3577 domain-containing protein</fullName>
    </submittedName>
</protein>
<gene>
    <name evidence="2" type="ORF">QQF32_01920</name>
</gene>
<reference evidence="2 3" key="1">
    <citation type="submission" date="2023-06" db="EMBL/GenBank/DDBJ databases">
        <title>Identification and characterization of antibiotic-resistant Gram-negative bacteria.</title>
        <authorList>
            <person name="Cho G.-S."/>
            <person name="Lee J."/>
            <person name="Tai E."/>
            <person name="Jeong S."/>
            <person name="Kim I."/>
            <person name="Kim B.-E."/>
            <person name="Jeong M.-I."/>
            <person name="Oh K.-K."/>
            <person name="Franz C.M.A.P."/>
        </authorList>
    </citation>
    <scope>NUCLEOTIDE SEQUENCE [LARGE SCALE GENOMIC DNA]</scope>
    <source>
        <strain evidence="2 3">V106_12</strain>
    </source>
</reference>
<dbReference type="Pfam" id="PF12101">
    <property type="entry name" value="DUF3577"/>
    <property type="match status" value="1"/>
</dbReference>
<evidence type="ECO:0000256" key="1">
    <source>
        <dbReference type="SAM" id="MobiDB-lite"/>
    </source>
</evidence>
<dbReference type="EMBL" id="JASSOM010000003">
    <property type="protein sequence ID" value="MDK9361961.1"/>
    <property type="molecule type" value="Genomic_DNA"/>
</dbReference>